<reference evidence="2 3" key="1">
    <citation type="submission" date="2017-09" db="EMBL/GenBank/DDBJ databases">
        <title>Genomics of the genus Arcobacter.</title>
        <authorList>
            <person name="Perez-Cataluna A."/>
            <person name="Figueras M.J."/>
            <person name="Salas-Masso N."/>
        </authorList>
    </citation>
    <scope>NUCLEOTIDE SEQUENCE [LARGE SCALE GENOMIC DNA]</scope>
    <source>
        <strain evidence="2 3">DSM 18005</strain>
    </source>
</reference>
<dbReference type="AlphaFoldDB" id="A0A2N1J4P8"/>
<evidence type="ECO:0000313" key="2">
    <source>
        <dbReference type="EMBL" id="PKI81523.1"/>
    </source>
</evidence>
<keyword evidence="1" id="KW-0472">Membrane</keyword>
<evidence type="ECO:0008006" key="4">
    <source>
        <dbReference type="Google" id="ProtNLM"/>
    </source>
</evidence>
<feature type="transmembrane region" description="Helical" evidence="1">
    <location>
        <begin position="95"/>
        <end position="122"/>
    </location>
</feature>
<feature type="transmembrane region" description="Helical" evidence="1">
    <location>
        <begin position="167"/>
        <end position="187"/>
    </location>
</feature>
<keyword evidence="1" id="KW-0812">Transmembrane</keyword>
<dbReference type="Pfam" id="PF04403">
    <property type="entry name" value="PqiA"/>
    <property type="match status" value="1"/>
</dbReference>
<accession>A0A2N1J4P8</accession>
<feature type="transmembrane region" description="Helical" evidence="1">
    <location>
        <begin position="50"/>
        <end position="75"/>
    </location>
</feature>
<keyword evidence="1" id="KW-1133">Transmembrane helix</keyword>
<comment type="caution">
    <text evidence="2">The sequence shown here is derived from an EMBL/GenBank/DDBJ whole genome shotgun (WGS) entry which is preliminary data.</text>
</comment>
<dbReference type="Proteomes" id="UP000233248">
    <property type="component" value="Unassembled WGS sequence"/>
</dbReference>
<evidence type="ECO:0000313" key="3">
    <source>
        <dbReference type="Proteomes" id="UP000233248"/>
    </source>
</evidence>
<proteinExistence type="predicted"/>
<protein>
    <recommendedName>
        <fullName evidence="4">Paraquat-inducible protein A</fullName>
    </recommendedName>
</protein>
<organism evidence="2 3">
    <name type="scientific">Malaciobacter halophilus</name>
    <dbReference type="NCBI Taxonomy" id="197482"/>
    <lineage>
        <taxon>Bacteria</taxon>
        <taxon>Pseudomonadati</taxon>
        <taxon>Campylobacterota</taxon>
        <taxon>Epsilonproteobacteria</taxon>
        <taxon>Campylobacterales</taxon>
        <taxon>Arcobacteraceae</taxon>
        <taxon>Malaciobacter</taxon>
    </lineage>
</organism>
<dbReference type="InterPro" id="IPR007498">
    <property type="entry name" value="PqiA-like"/>
</dbReference>
<keyword evidence="3" id="KW-1185">Reference proteome</keyword>
<dbReference type="EMBL" id="NXIF01000014">
    <property type="protein sequence ID" value="PKI81523.1"/>
    <property type="molecule type" value="Genomic_DNA"/>
</dbReference>
<name>A0A2N1J4P8_9BACT</name>
<dbReference type="OrthoDB" id="5349169at2"/>
<evidence type="ECO:0000256" key="1">
    <source>
        <dbReference type="SAM" id="Phobius"/>
    </source>
</evidence>
<gene>
    <name evidence="2" type="ORF">CP960_03895</name>
</gene>
<sequence>MKLQENLEKTSICKDCGLVLKKPKVDYKHQFHCPRCNAIIYRFGQDYQTVLLFAITSIILFIPAIILPILSLEILDLKQTTTLIETLLIFFESGYTAISLLITFIGIIIPFFMLILIMSILIPLKFGKDAKFVSKPLKFYEHLLKWQMAEVYMISIVVAIIKLQKMATLHIGLGFYFFLGFLIMMFLTMNLFNPYDVWNDDEL</sequence>